<evidence type="ECO:0000256" key="3">
    <source>
        <dbReference type="ARBA" id="ARBA00022723"/>
    </source>
</evidence>
<reference evidence="15 18" key="3">
    <citation type="submission" date="2018-06" db="EMBL/GenBank/DDBJ databases">
        <title>Population genomics shows no distinction between pathogenic Candida krusei and environmental Pichia kudriavzevii: One species, four names.</title>
        <authorList>
            <person name="Douglass A.P."/>
            <person name="Offei B."/>
            <person name="Braun-Galleani S."/>
            <person name="Coughlan A.Y."/>
            <person name="Martos A."/>
            <person name="Ortiz-Merino R.A."/>
            <person name="Byrne K.P."/>
            <person name="Wolfe K.H."/>
        </authorList>
    </citation>
    <scope>NUCLEOTIDE SEQUENCE [LARGE SCALE GENOMIC DNA]</scope>
    <source>
        <strain evidence="15 18">CBS573</strain>
    </source>
</reference>
<evidence type="ECO:0000256" key="11">
    <source>
        <dbReference type="PIRSR" id="PIRSR604808-3"/>
    </source>
</evidence>
<organism evidence="16 17">
    <name type="scientific">Pichia kudriavzevii</name>
    <name type="common">Yeast</name>
    <name type="synonym">Issatchenkia orientalis</name>
    <dbReference type="NCBI Taxonomy" id="4909"/>
    <lineage>
        <taxon>Eukaryota</taxon>
        <taxon>Fungi</taxon>
        <taxon>Dikarya</taxon>
        <taxon>Ascomycota</taxon>
        <taxon>Saccharomycotina</taxon>
        <taxon>Pichiomycetes</taxon>
        <taxon>Pichiales</taxon>
        <taxon>Pichiaceae</taxon>
        <taxon>Pichia</taxon>
    </lineage>
</organism>
<reference evidence="17" key="1">
    <citation type="journal article" date="2014" name="Microb. Cell Fact.">
        <title>Exploiting Issatchenkia orientalis SD108 for succinic acid production.</title>
        <authorList>
            <person name="Xiao H."/>
            <person name="Shao Z."/>
            <person name="Jiang Y."/>
            <person name="Dole S."/>
            <person name="Zhao H."/>
        </authorList>
    </citation>
    <scope>NUCLEOTIDE SEQUENCE [LARGE SCALE GENOMIC DNA]</scope>
    <source>
        <strain evidence="17">SD108</strain>
    </source>
</reference>
<dbReference type="Proteomes" id="UP000029867">
    <property type="component" value="Unassembled WGS sequence"/>
</dbReference>
<dbReference type="PROSITE" id="PS51999">
    <property type="entry name" value="ZF_GRF"/>
    <property type="match status" value="1"/>
</dbReference>
<dbReference type="RefSeq" id="XP_029323300.1">
    <property type="nucleotide sequence ID" value="XM_029467440.1"/>
</dbReference>
<dbReference type="GeneID" id="40385652"/>
<feature type="site" description="Transition state stabilizer" evidence="11">
    <location>
        <position position="221"/>
    </location>
</feature>
<accession>A0A099NZ90</accession>
<protein>
    <recommendedName>
        <fullName evidence="2">DNA-(apurinic or apyrimidinic site) endonuclease 2</fullName>
    </recommendedName>
</protein>
<dbReference type="InterPro" id="IPR005135">
    <property type="entry name" value="Endo/exonuclease/phosphatase"/>
</dbReference>
<feature type="region of interest" description="Disordered" evidence="13">
    <location>
        <begin position="394"/>
        <end position="457"/>
    </location>
</feature>
<feature type="binding site" evidence="10">
    <location>
        <position position="221"/>
    </location>
    <ligand>
        <name>Mg(2+)</name>
        <dbReference type="ChEBI" id="CHEBI:18420"/>
        <label>1</label>
    </ligand>
</feature>
<evidence type="ECO:0000256" key="10">
    <source>
        <dbReference type="PIRSR" id="PIRSR604808-2"/>
    </source>
</evidence>
<gene>
    <name evidence="15" type="ORF">C5L36_0D05490</name>
    <name evidence="16" type="ORF">JL09_g2923</name>
</gene>
<evidence type="ECO:0000313" key="18">
    <source>
        <dbReference type="Proteomes" id="UP000249293"/>
    </source>
</evidence>
<feature type="active site" description="Proton acceptor" evidence="9">
    <location>
        <position position="353"/>
    </location>
</feature>
<evidence type="ECO:0000256" key="4">
    <source>
        <dbReference type="ARBA" id="ARBA00022771"/>
    </source>
</evidence>
<dbReference type="GO" id="GO:0008311">
    <property type="term" value="F:double-stranded DNA 3'-5' DNA exonuclease activity"/>
    <property type="evidence" value="ECO:0007669"/>
    <property type="project" value="EnsemblFungi"/>
</dbReference>
<dbReference type="PANTHER" id="PTHR22748:SF4">
    <property type="entry name" value="DNA-(APURINIC OR APYRIMIDINIC SITE) ENDONUCLEASE 2"/>
    <property type="match status" value="1"/>
</dbReference>
<dbReference type="EMBL" id="CP028776">
    <property type="protein sequence ID" value="AWU77823.1"/>
    <property type="molecule type" value="Genomic_DNA"/>
</dbReference>
<feature type="binding site" evidence="10">
    <location>
        <position position="24"/>
    </location>
    <ligand>
        <name>Mg(2+)</name>
        <dbReference type="ChEBI" id="CHEBI:18420"/>
        <label>1</label>
    </ligand>
</feature>
<evidence type="ECO:0000259" key="14">
    <source>
        <dbReference type="PROSITE" id="PS51999"/>
    </source>
</evidence>
<keyword evidence="7 10" id="KW-0460">Magnesium</keyword>
<dbReference type="GO" id="GO:0003906">
    <property type="term" value="F:DNA-(apurinic or apyrimidinic site) endonuclease activity"/>
    <property type="evidence" value="ECO:0007669"/>
    <property type="project" value="EnsemblFungi"/>
</dbReference>
<reference evidence="16" key="2">
    <citation type="submission" date="2014-08" db="EMBL/GenBank/DDBJ databases">
        <title>Exploiting Issatchenkia orientalis SD108 for Succinic Acid Production.</title>
        <authorList>
            <person name="Xiao H."/>
            <person name="Shao Z."/>
            <person name="Jiang Y."/>
            <person name="Dole S."/>
            <person name="Zhao H."/>
        </authorList>
    </citation>
    <scope>NUCLEOTIDE SEQUENCE [LARGE SCALE GENOMIC DNA]</scope>
    <source>
        <strain evidence="16">SD108</strain>
    </source>
</reference>
<feature type="binding site" evidence="10">
    <location>
        <position position="352"/>
    </location>
    <ligand>
        <name>Mg(2+)</name>
        <dbReference type="ChEBI" id="CHEBI:18420"/>
        <label>1</label>
    </ligand>
</feature>
<feature type="binding site" evidence="10">
    <location>
        <position position="353"/>
    </location>
    <ligand>
        <name>Mg(2+)</name>
        <dbReference type="ChEBI" id="CHEBI:18420"/>
        <label>1</label>
    </ligand>
</feature>
<evidence type="ECO:0000256" key="9">
    <source>
        <dbReference type="PIRSR" id="PIRSR604808-1"/>
    </source>
</evidence>
<dbReference type="GO" id="GO:0006284">
    <property type="term" value="P:base-excision repair"/>
    <property type="evidence" value="ECO:0007669"/>
    <property type="project" value="EnsemblFungi"/>
</dbReference>
<dbReference type="GO" id="GO:0008270">
    <property type="term" value="F:zinc ion binding"/>
    <property type="evidence" value="ECO:0007669"/>
    <property type="project" value="UniProtKB-KW"/>
</dbReference>
<evidence type="ECO:0000256" key="6">
    <source>
        <dbReference type="ARBA" id="ARBA00022833"/>
    </source>
</evidence>
<dbReference type="STRING" id="4909.A0A099NZ90"/>
<dbReference type="Pfam" id="PF03372">
    <property type="entry name" value="Exo_endo_phos"/>
    <property type="match status" value="1"/>
</dbReference>
<evidence type="ECO:0000313" key="15">
    <source>
        <dbReference type="EMBL" id="AWU77823.1"/>
    </source>
</evidence>
<evidence type="ECO:0000256" key="12">
    <source>
        <dbReference type="PROSITE-ProRule" id="PRU01343"/>
    </source>
</evidence>
<dbReference type="InterPro" id="IPR004808">
    <property type="entry name" value="AP_endonuc_1"/>
</dbReference>
<proteinExistence type="inferred from homology"/>
<feature type="domain" description="GRF-type" evidence="14">
    <location>
        <begin position="533"/>
        <end position="590"/>
    </location>
</feature>
<dbReference type="InterPro" id="IPR036691">
    <property type="entry name" value="Endo/exonu/phosph_ase_sf"/>
</dbReference>
<evidence type="ECO:0000256" key="2">
    <source>
        <dbReference type="ARBA" id="ARBA00013541"/>
    </source>
</evidence>
<feature type="active site" evidence="9">
    <location>
        <position position="178"/>
    </location>
</feature>
<dbReference type="GO" id="GO:0008081">
    <property type="term" value="F:phosphoric diester hydrolase activity"/>
    <property type="evidence" value="ECO:0007669"/>
    <property type="project" value="EnsemblFungi"/>
</dbReference>
<feature type="binding site" evidence="10">
    <location>
        <position position="219"/>
    </location>
    <ligand>
        <name>Mg(2+)</name>
        <dbReference type="ChEBI" id="CHEBI:18420"/>
        <label>1</label>
    </ligand>
</feature>
<dbReference type="GO" id="GO:0005634">
    <property type="term" value="C:nucleus"/>
    <property type="evidence" value="ECO:0007669"/>
    <property type="project" value="TreeGrafter"/>
</dbReference>
<keyword evidence="6" id="KW-0862">Zinc</keyword>
<feature type="compositionally biased region" description="Low complexity" evidence="13">
    <location>
        <begin position="474"/>
        <end position="498"/>
    </location>
</feature>
<keyword evidence="10" id="KW-0464">Manganese</keyword>
<sequence length="590" mass="67676">MAINVEGEIPDLPTSECIRLVSFNINGYKTLSHYHPWNTLNKLSEIFTYLKADIITFQELKLQRSDISKDIASVTGFTSFITIPQTKRGYSGVAVFVKNDLHGLKVTKVEEGITGYLNLYNEPTQNYRKKWDLEGESGISIGGYTDNLVDWKEGQRLDSNGRCIVVELNNKMVIISVYCPANSMGSEVEEQDRCLFLETLFKRAENLQRMGKNVIIMGDINVAPSLIDRDDVINEGLKEGTLRLLKNRDADFELVNKEKVIEFRNSTPARRILHDYLYDYNEFDKEKNKEKILYDLGRSRNRKRLKMYTCWNTLLNNRPMNIGSRIDLFLGTKTIEENIQDCNIWSFLYGSDHCPIYCDINISDTDMKDQKPKLKHFEAMSYYGLKTSKSIDSFFKPKPSKNATESKPPSPKANSESITKRSSTTPSYMSRKKQRGQSTLISVLNKKNREREKRNSGSLFVYSDEEFNDDLGYSNSSDCNNRNNGNTNNNNNNIGSDNPTLQTETTHEEKSPKLTSLQFANMLKENSGVIPRCGHDELCVLRLAKRGSNAGKKFWCCSRPPRNATWAHDHNEDNADESQFQCKFFKWATR</sequence>
<dbReference type="SUPFAM" id="SSF56219">
    <property type="entry name" value="DNase I-like"/>
    <property type="match status" value="1"/>
</dbReference>
<dbReference type="KEGG" id="pkz:C5L36_0D05490"/>
<dbReference type="eggNOG" id="KOG1294">
    <property type="taxonomic scope" value="Eukaryota"/>
</dbReference>
<feature type="active site" description="Proton donor/acceptor" evidence="9">
    <location>
        <position position="219"/>
    </location>
</feature>
<dbReference type="Gene3D" id="3.60.10.10">
    <property type="entry name" value="Endonuclease/exonuclease/phosphatase"/>
    <property type="match status" value="1"/>
</dbReference>
<keyword evidence="3 10" id="KW-0479">Metal-binding</keyword>
<dbReference type="PROSITE" id="PS51435">
    <property type="entry name" value="AP_NUCLEASE_F1_4"/>
    <property type="match status" value="1"/>
</dbReference>
<dbReference type="PANTHER" id="PTHR22748">
    <property type="entry name" value="AP ENDONUCLEASE"/>
    <property type="match status" value="1"/>
</dbReference>
<comment type="similarity">
    <text evidence="1">Belongs to the DNA repair enzymes AP/ExoA family.</text>
</comment>
<dbReference type="VEuPathDB" id="FungiDB:C5L36_0D05490"/>
<keyword evidence="18" id="KW-1185">Reference proteome</keyword>
<keyword evidence="4 12" id="KW-0863">Zinc-finger</keyword>
<feature type="site" description="Interaction with DNA substrate" evidence="11">
    <location>
        <position position="353"/>
    </location>
</feature>
<dbReference type="AlphaFoldDB" id="A0A099NZ90"/>
<keyword evidence="5" id="KW-0378">Hydrolase</keyword>
<dbReference type="Proteomes" id="UP000249293">
    <property type="component" value="Chromosome 4"/>
</dbReference>
<keyword evidence="8" id="KW-0539">Nucleus</keyword>
<feature type="binding site" evidence="10">
    <location>
        <position position="59"/>
    </location>
    <ligand>
        <name>Mg(2+)</name>
        <dbReference type="ChEBI" id="CHEBI:18420"/>
        <label>1</label>
    </ligand>
</feature>
<evidence type="ECO:0000256" key="13">
    <source>
        <dbReference type="SAM" id="MobiDB-lite"/>
    </source>
</evidence>
<dbReference type="InterPro" id="IPR010666">
    <property type="entry name" value="Znf_GRF"/>
</dbReference>
<dbReference type="EMBL" id="JQFK01000027">
    <property type="protein sequence ID" value="KGK37900.1"/>
    <property type="molecule type" value="Genomic_DNA"/>
</dbReference>
<feature type="compositionally biased region" description="Polar residues" evidence="13">
    <location>
        <begin position="401"/>
        <end position="428"/>
    </location>
</feature>
<feature type="site" description="Important for catalytic activity" evidence="11">
    <location>
        <position position="327"/>
    </location>
</feature>
<evidence type="ECO:0000256" key="7">
    <source>
        <dbReference type="ARBA" id="ARBA00022842"/>
    </source>
</evidence>
<evidence type="ECO:0000313" key="16">
    <source>
        <dbReference type="EMBL" id="KGK37900.1"/>
    </source>
</evidence>
<feature type="region of interest" description="Disordered" evidence="13">
    <location>
        <begin position="473"/>
        <end position="512"/>
    </location>
</feature>
<evidence type="ECO:0000256" key="8">
    <source>
        <dbReference type="ARBA" id="ARBA00023242"/>
    </source>
</evidence>
<dbReference type="HOGENOM" id="CLU_010374_0_0_1"/>
<dbReference type="OrthoDB" id="391817at2759"/>
<evidence type="ECO:0000256" key="5">
    <source>
        <dbReference type="ARBA" id="ARBA00022801"/>
    </source>
</evidence>
<name>A0A099NZ90_PICKU</name>
<evidence type="ECO:0000313" key="17">
    <source>
        <dbReference type="Proteomes" id="UP000029867"/>
    </source>
</evidence>
<comment type="cofactor">
    <cofactor evidence="10">
        <name>Mg(2+)</name>
        <dbReference type="ChEBI" id="CHEBI:18420"/>
    </cofactor>
    <cofactor evidence="10">
        <name>Mn(2+)</name>
        <dbReference type="ChEBI" id="CHEBI:29035"/>
    </cofactor>
    <text evidence="10">Probably binds two magnesium or manganese ions per subunit.</text>
</comment>
<evidence type="ECO:0000256" key="1">
    <source>
        <dbReference type="ARBA" id="ARBA00007092"/>
    </source>
</evidence>